<feature type="compositionally biased region" description="Polar residues" evidence="1">
    <location>
        <begin position="27"/>
        <end position="36"/>
    </location>
</feature>
<feature type="region of interest" description="Disordered" evidence="1">
    <location>
        <begin position="134"/>
        <end position="192"/>
    </location>
</feature>
<comment type="caution">
    <text evidence="2">The sequence shown here is derived from an EMBL/GenBank/DDBJ whole genome shotgun (WGS) entry which is preliminary data.</text>
</comment>
<accession>A0AAV5QNK1</accession>
<dbReference type="Proteomes" id="UP001360560">
    <property type="component" value="Unassembled WGS sequence"/>
</dbReference>
<feature type="compositionally biased region" description="Low complexity" evidence="1">
    <location>
        <begin position="261"/>
        <end position="271"/>
    </location>
</feature>
<dbReference type="GeneID" id="90074428"/>
<feature type="region of interest" description="Disordered" evidence="1">
    <location>
        <begin position="246"/>
        <end position="278"/>
    </location>
</feature>
<protein>
    <submittedName>
        <fullName evidence="2">Uncharacterized protein</fullName>
    </submittedName>
</protein>
<feature type="region of interest" description="Disordered" evidence="1">
    <location>
        <begin position="1"/>
        <end position="105"/>
    </location>
</feature>
<keyword evidence="3" id="KW-1185">Reference proteome</keyword>
<sequence length="278" mass="31154">MSYDRDNDMSEKSKGSDTSNHEKRLHSNTITENDNAFQEEPGNRKTSPVYQTNIGCFPKTSSIGIEAAPPLPSSASLPETTNNQKILRITTTDTTGCSSSEKSRKQSLAALSWVSPLSSLPDTGLSEDIISTTIETRKREKDYENVENNNNPSESNYESDDYNNRESPPINPSNYSYTYNPSHSTDEHQLCPPIFPSRNSSCTSENKFARSAPRYIPPISSYFQVLSNSSSSKSFEKLFEWQFSLDFPQRNRKEPRNHGTSSESNSEGSISENDDEID</sequence>
<dbReference type="RefSeq" id="XP_064853449.1">
    <property type="nucleotide sequence ID" value="XM_064997377.1"/>
</dbReference>
<feature type="compositionally biased region" description="Polar residues" evidence="1">
    <location>
        <begin position="44"/>
        <end position="63"/>
    </location>
</feature>
<feature type="compositionally biased region" description="Polar residues" evidence="1">
    <location>
        <begin position="79"/>
        <end position="100"/>
    </location>
</feature>
<feature type="compositionally biased region" description="Low complexity" evidence="1">
    <location>
        <begin position="146"/>
        <end position="156"/>
    </location>
</feature>
<evidence type="ECO:0000256" key="1">
    <source>
        <dbReference type="SAM" id="MobiDB-lite"/>
    </source>
</evidence>
<name>A0AAV5QNK1_9ASCO</name>
<dbReference type="EMBL" id="BTFZ01000011">
    <property type="protein sequence ID" value="GMM36453.1"/>
    <property type="molecule type" value="Genomic_DNA"/>
</dbReference>
<proteinExistence type="predicted"/>
<dbReference type="AlphaFoldDB" id="A0AAV5QNK1"/>
<evidence type="ECO:0000313" key="3">
    <source>
        <dbReference type="Proteomes" id="UP001360560"/>
    </source>
</evidence>
<gene>
    <name evidence="2" type="ORF">DASC09_037780</name>
</gene>
<evidence type="ECO:0000313" key="2">
    <source>
        <dbReference type="EMBL" id="GMM36453.1"/>
    </source>
</evidence>
<reference evidence="2 3" key="1">
    <citation type="journal article" date="2023" name="Elife">
        <title>Identification of key yeast species and microbe-microbe interactions impacting larval growth of Drosophila in the wild.</title>
        <authorList>
            <person name="Mure A."/>
            <person name="Sugiura Y."/>
            <person name="Maeda R."/>
            <person name="Honda K."/>
            <person name="Sakurai N."/>
            <person name="Takahashi Y."/>
            <person name="Watada M."/>
            <person name="Katoh T."/>
            <person name="Gotoh A."/>
            <person name="Gotoh Y."/>
            <person name="Taniguchi I."/>
            <person name="Nakamura K."/>
            <person name="Hayashi T."/>
            <person name="Katayama T."/>
            <person name="Uemura T."/>
            <person name="Hattori Y."/>
        </authorList>
    </citation>
    <scope>NUCLEOTIDE SEQUENCE [LARGE SCALE GENOMIC DNA]</scope>
    <source>
        <strain evidence="2 3">SC-9</strain>
    </source>
</reference>
<organism evidence="2 3">
    <name type="scientific">Saccharomycopsis crataegensis</name>
    <dbReference type="NCBI Taxonomy" id="43959"/>
    <lineage>
        <taxon>Eukaryota</taxon>
        <taxon>Fungi</taxon>
        <taxon>Dikarya</taxon>
        <taxon>Ascomycota</taxon>
        <taxon>Saccharomycotina</taxon>
        <taxon>Saccharomycetes</taxon>
        <taxon>Saccharomycopsidaceae</taxon>
        <taxon>Saccharomycopsis</taxon>
    </lineage>
</organism>
<feature type="compositionally biased region" description="Basic and acidic residues" evidence="1">
    <location>
        <begin position="135"/>
        <end position="144"/>
    </location>
</feature>
<feature type="compositionally biased region" description="Polar residues" evidence="1">
    <location>
        <begin position="172"/>
        <end position="183"/>
    </location>
</feature>
<feature type="compositionally biased region" description="Basic and acidic residues" evidence="1">
    <location>
        <begin position="1"/>
        <end position="22"/>
    </location>
</feature>